<evidence type="ECO:0000313" key="3">
    <source>
        <dbReference type="Proteomes" id="UP000199598"/>
    </source>
</evidence>
<name>A0A1I4FHB1_9HYPH</name>
<proteinExistence type="predicted"/>
<evidence type="ECO:0000259" key="1">
    <source>
        <dbReference type="Pfam" id="PF12281"/>
    </source>
</evidence>
<dbReference type="Proteomes" id="UP000199598">
    <property type="component" value="Unassembled WGS sequence"/>
</dbReference>
<sequence>MTDFPLAYQNLAADYIQKTHDDSRALRGSVYQQAKGNVENVFVKMPVGAGRKSLYVGPALQPETQAKVERIKHASERARARRKDLSVLNKVGVLSTHSYAGRVLDAMAYHGLFRNGAILVGTLAYQCYPLLLGCTLPSTQLATDDADLVAASLAIKADEGVDMLSILKDADPSFEPIPELDGRAKPSRFRSRIGFVVDLLTPTRKRGEKQPLELQGLDAGAMSLQYLAWLIDDASPAALPYGAGIPVFVPRPARYAVHKLILSQKRAHTTIKIAKDLAQAKALIEVLERACPGLIGDELLDAQSQGKQGWSDPIVKAMKALWPDGSWHERPEFEDFVEGL</sequence>
<comment type="caution">
    <text evidence="2">The sequence shown here is derived from an EMBL/GenBank/DDBJ whole genome shotgun (WGS) entry which is preliminary data.</text>
</comment>
<dbReference type="Pfam" id="PF12281">
    <property type="entry name" value="NTP_transf_8"/>
    <property type="match status" value="1"/>
</dbReference>
<evidence type="ECO:0000313" key="2">
    <source>
        <dbReference type="EMBL" id="SFL16849.1"/>
    </source>
</evidence>
<dbReference type="InterPro" id="IPR058575">
    <property type="entry name" value="NTP_transf_8_dom"/>
</dbReference>
<protein>
    <recommendedName>
        <fullName evidence="1">Nucleotidyltransferase-like domain-containing protein</fullName>
    </recommendedName>
</protein>
<organism evidence="2 3">
    <name type="scientific">Pseudovibrio ascidiaceicola</name>
    <dbReference type="NCBI Taxonomy" id="285279"/>
    <lineage>
        <taxon>Bacteria</taxon>
        <taxon>Pseudomonadati</taxon>
        <taxon>Pseudomonadota</taxon>
        <taxon>Alphaproteobacteria</taxon>
        <taxon>Hyphomicrobiales</taxon>
        <taxon>Stappiaceae</taxon>
        <taxon>Pseudovibrio</taxon>
    </lineage>
</organism>
<keyword evidence="3" id="KW-1185">Reference proteome</keyword>
<reference evidence="2 3" key="1">
    <citation type="submission" date="2016-10" db="EMBL/GenBank/DDBJ databases">
        <authorList>
            <person name="Varghese N."/>
            <person name="Submissions S."/>
        </authorList>
    </citation>
    <scope>NUCLEOTIDE SEQUENCE [LARGE SCALE GENOMIC DNA]</scope>
    <source>
        <strain evidence="2 3">DSM 16392</strain>
    </source>
</reference>
<accession>A0A1I4FHB1</accession>
<dbReference type="EMBL" id="FOSK01000019">
    <property type="protein sequence ID" value="SFL16849.1"/>
    <property type="molecule type" value="Genomic_DNA"/>
</dbReference>
<feature type="domain" description="Nucleotidyltransferase-like" evidence="1">
    <location>
        <begin position="100"/>
        <end position="296"/>
    </location>
</feature>
<dbReference type="RefSeq" id="WP_093523867.1">
    <property type="nucleotide sequence ID" value="NZ_FOSK01000019.1"/>
</dbReference>
<gene>
    <name evidence="2" type="ORF">SAMN04488518_11923</name>
</gene>